<name>A0A0A0HLM1_9RHOB</name>
<evidence type="ECO:0000313" key="3">
    <source>
        <dbReference type="Proteomes" id="UP000030021"/>
    </source>
</evidence>
<accession>A0A0A0HLM1</accession>
<dbReference type="HOGENOM" id="CLU_2495937_0_0_5"/>
<dbReference type="EMBL" id="AONH01000010">
    <property type="protein sequence ID" value="KGM88090.1"/>
    <property type="molecule type" value="Genomic_DNA"/>
</dbReference>
<protein>
    <submittedName>
        <fullName evidence="2">Uncharacterized protein</fullName>
    </submittedName>
</protein>
<sequence length="86" mass="8954">MIYGALASDRGHVAPAPVPGPSRRLGEVPGQARDGCGFDVTQHASAISIRLKDRIRAQGLERAPQEPANDHAEGAKQGKADQAMAG</sequence>
<evidence type="ECO:0000256" key="1">
    <source>
        <dbReference type="SAM" id="MobiDB-lite"/>
    </source>
</evidence>
<dbReference type="Proteomes" id="UP000030021">
    <property type="component" value="Unassembled WGS sequence"/>
</dbReference>
<reference evidence="2 3" key="1">
    <citation type="submission" date="2013-01" db="EMBL/GenBank/DDBJ databases">
        <authorList>
            <person name="Fiebig A."/>
            <person name="Goeker M."/>
            <person name="Klenk H.-P.P."/>
        </authorList>
    </citation>
    <scope>NUCLEOTIDE SEQUENCE [LARGE SCALE GENOMIC DNA]</scope>
    <source>
        <strain evidence="2 3">DSM 17069</strain>
    </source>
</reference>
<organism evidence="2 3">
    <name type="scientific">Roseovarius mucosus DSM 17069</name>
    <dbReference type="NCBI Taxonomy" id="1288298"/>
    <lineage>
        <taxon>Bacteria</taxon>
        <taxon>Pseudomonadati</taxon>
        <taxon>Pseudomonadota</taxon>
        <taxon>Alphaproteobacteria</taxon>
        <taxon>Rhodobacterales</taxon>
        <taxon>Roseobacteraceae</taxon>
        <taxon>Roseovarius</taxon>
    </lineage>
</organism>
<comment type="caution">
    <text evidence="2">The sequence shown here is derived from an EMBL/GenBank/DDBJ whole genome shotgun (WGS) entry which is preliminary data.</text>
</comment>
<feature type="region of interest" description="Disordered" evidence="1">
    <location>
        <begin position="57"/>
        <end position="86"/>
    </location>
</feature>
<evidence type="ECO:0000313" key="2">
    <source>
        <dbReference type="EMBL" id="KGM88090.1"/>
    </source>
</evidence>
<proteinExistence type="predicted"/>
<feature type="compositionally biased region" description="Basic and acidic residues" evidence="1">
    <location>
        <begin position="68"/>
        <end position="79"/>
    </location>
</feature>
<dbReference type="AlphaFoldDB" id="A0A0A0HLM1"/>
<gene>
    <name evidence="2" type="ORF">rosmuc_01784</name>
</gene>
<feature type="region of interest" description="Disordered" evidence="1">
    <location>
        <begin position="1"/>
        <end position="30"/>
    </location>
</feature>